<sequence>MVALDPFAVGRPPAAERRTSEDWSEIQLWSDRMYMPYVVRPLGVGLSPRSSMYSAKIGDITVTRFSYGIPVSVGDFSSDAGNALVLTTIRGNARHHLDHDATADTPSGDTFVADCSRVDYLVEFSPDHVQLNLTVPHTLLADTAVRWWGFDPGDVLWQRKCVIGGGGSGWQALLGYAMRTTGELPGHATEGRIGLNLQELLVGHLLTEWAARAGVDPDRSTGPAAPGYVRHAVQYIREYARELPTSSDIADAVGVSVRTLSGSFRKYLDTTPAEYVREQRLQGIREELLTASPGATVASIAGAWGYVNLGLFAAAYRRRFGENPSQTRAFGPVSG</sequence>
<dbReference type="InterPro" id="IPR050204">
    <property type="entry name" value="AraC_XylS_family_regulators"/>
</dbReference>
<dbReference type="Gene3D" id="1.10.10.60">
    <property type="entry name" value="Homeodomain-like"/>
    <property type="match status" value="1"/>
</dbReference>
<dbReference type="InterPro" id="IPR009057">
    <property type="entry name" value="Homeodomain-like_sf"/>
</dbReference>
<evidence type="ECO:0000259" key="4">
    <source>
        <dbReference type="PROSITE" id="PS01124"/>
    </source>
</evidence>
<reference evidence="5 6" key="1">
    <citation type="submission" date="2014-07" db="EMBL/GenBank/DDBJ databases">
        <title>Genome Sequence of Rhodococcus opacus Strain R7, a Biodegrader of Mono- and Polycyclic Aromatic Hydrocarbons.</title>
        <authorList>
            <person name="Di Gennaro P."/>
            <person name="Zampolli J."/>
            <person name="Presti I."/>
            <person name="Cappelletti M."/>
            <person name="D'Ursi P."/>
            <person name="Orro A."/>
            <person name="Mezzelani A."/>
            <person name="Milanesi L."/>
        </authorList>
    </citation>
    <scope>NUCLEOTIDE SEQUENCE [LARGE SCALE GENOMIC DNA]</scope>
    <source>
        <strain evidence="5 6">R7</strain>
    </source>
</reference>
<dbReference type="RefSeq" id="WP_128639885.1">
    <property type="nucleotide sequence ID" value="NZ_CP008947.1"/>
</dbReference>
<dbReference type="PANTHER" id="PTHR46796">
    <property type="entry name" value="HTH-TYPE TRANSCRIPTIONAL ACTIVATOR RHAS-RELATED"/>
    <property type="match status" value="1"/>
</dbReference>
<keyword evidence="1" id="KW-0805">Transcription regulation</keyword>
<feature type="domain" description="HTH araC/xylS-type" evidence="4">
    <location>
        <begin position="230"/>
        <end position="330"/>
    </location>
</feature>
<gene>
    <name evidence="5" type="ORF">EP51_16645</name>
</gene>
<evidence type="ECO:0000256" key="3">
    <source>
        <dbReference type="ARBA" id="ARBA00023163"/>
    </source>
</evidence>
<protein>
    <submittedName>
        <fullName evidence="5">AraC family transcriptional regulator</fullName>
    </submittedName>
</protein>
<dbReference type="eggNOG" id="COG2207">
    <property type="taxonomic scope" value="Bacteria"/>
</dbReference>
<evidence type="ECO:0000313" key="5">
    <source>
        <dbReference type="EMBL" id="AII06143.1"/>
    </source>
</evidence>
<dbReference type="EMBL" id="CP008947">
    <property type="protein sequence ID" value="AII06143.1"/>
    <property type="molecule type" value="Genomic_DNA"/>
</dbReference>
<dbReference type="GO" id="GO:0003700">
    <property type="term" value="F:DNA-binding transcription factor activity"/>
    <property type="evidence" value="ECO:0007669"/>
    <property type="project" value="InterPro"/>
</dbReference>
<dbReference type="InterPro" id="IPR035418">
    <property type="entry name" value="AraC-bd_2"/>
</dbReference>
<keyword evidence="2" id="KW-0238">DNA-binding</keyword>
<dbReference type="Proteomes" id="UP000028488">
    <property type="component" value="Chromosome"/>
</dbReference>
<dbReference type="SUPFAM" id="SSF46689">
    <property type="entry name" value="Homeodomain-like"/>
    <property type="match status" value="1"/>
</dbReference>
<keyword evidence="3" id="KW-0804">Transcription</keyword>
<evidence type="ECO:0000256" key="1">
    <source>
        <dbReference type="ARBA" id="ARBA00023015"/>
    </source>
</evidence>
<dbReference type="Pfam" id="PF14525">
    <property type="entry name" value="AraC_binding_2"/>
    <property type="match status" value="1"/>
</dbReference>
<name>A0A076ELK6_RHOOP</name>
<dbReference type="PROSITE" id="PS01124">
    <property type="entry name" value="HTH_ARAC_FAMILY_2"/>
    <property type="match status" value="1"/>
</dbReference>
<proteinExistence type="predicted"/>
<dbReference type="AlphaFoldDB" id="A0A076ELK6"/>
<organism evidence="5 6">
    <name type="scientific">Rhodococcus opacus</name>
    <name type="common">Nocardia opaca</name>
    <dbReference type="NCBI Taxonomy" id="37919"/>
    <lineage>
        <taxon>Bacteria</taxon>
        <taxon>Bacillati</taxon>
        <taxon>Actinomycetota</taxon>
        <taxon>Actinomycetes</taxon>
        <taxon>Mycobacteriales</taxon>
        <taxon>Nocardiaceae</taxon>
        <taxon>Rhodococcus</taxon>
    </lineage>
</organism>
<dbReference type="Pfam" id="PF12833">
    <property type="entry name" value="HTH_18"/>
    <property type="match status" value="1"/>
</dbReference>
<dbReference type="InterPro" id="IPR018060">
    <property type="entry name" value="HTH_AraC"/>
</dbReference>
<dbReference type="SMART" id="SM00342">
    <property type="entry name" value="HTH_ARAC"/>
    <property type="match status" value="1"/>
</dbReference>
<dbReference type="GO" id="GO:0043565">
    <property type="term" value="F:sequence-specific DNA binding"/>
    <property type="evidence" value="ECO:0007669"/>
    <property type="project" value="InterPro"/>
</dbReference>
<accession>A0A076ELK6</accession>
<evidence type="ECO:0000256" key="2">
    <source>
        <dbReference type="ARBA" id="ARBA00023125"/>
    </source>
</evidence>
<evidence type="ECO:0000313" key="6">
    <source>
        <dbReference type="Proteomes" id="UP000028488"/>
    </source>
</evidence>